<dbReference type="AlphaFoldDB" id="A0A1I8ASW5"/>
<dbReference type="WBParaSite" id="L893_g8837.t1">
    <property type="protein sequence ID" value="L893_g8837.t1"/>
    <property type="gene ID" value="L893_g8837"/>
</dbReference>
<dbReference type="Proteomes" id="UP000095287">
    <property type="component" value="Unplaced"/>
</dbReference>
<evidence type="ECO:0000313" key="1">
    <source>
        <dbReference type="Proteomes" id="UP000095287"/>
    </source>
</evidence>
<accession>A0A1I8ASW5</accession>
<sequence>MQTSCQIRLRALTCMIRRVARRSEGPITLCLLVVVTVAQRPITGGRWSAQGHAGDRYRSRRLFVSAQVMMWYCCGVVDGGKNWIV</sequence>
<organism evidence="1 2">
    <name type="scientific">Steinernema glaseri</name>
    <dbReference type="NCBI Taxonomy" id="37863"/>
    <lineage>
        <taxon>Eukaryota</taxon>
        <taxon>Metazoa</taxon>
        <taxon>Ecdysozoa</taxon>
        <taxon>Nematoda</taxon>
        <taxon>Chromadorea</taxon>
        <taxon>Rhabditida</taxon>
        <taxon>Tylenchina</taxon>
        <taxon>Panagrolaimomorpha</taxon>
        <taxon>Strongyloidoidea</taxon>
        <taxon>Steinernematidae</taxon>
        <taxon>Steinernema</taxon>
    </lineage>
</organism>
<keyword evidence="1" id="KW-1185">Reference proteome</keyword>
<protein>
    <submittedName>
        <fullName evidence="2">Secreted protein</fullName>
    </submittedName>
</protein>
<name>A0A1I8ASW5_9BILA</name>
<reference evidence="2" key="1">
    <citation type="submission" date="2016-11" db="UniProtKB">
        <authorList>
            <consortium name="WormBaseParasite"/>
        </authorList>
    </citation>
    <scope>IDENTIFICATION</scope>
</reference>
<evidence type="ECO:0000313" key="2">
    <source>
        <dbReference type="WBParaSite" id="L893_g8837.t1"/>
    </source>
</evidence>
<proteinExistence type="predicted"/>